<dbReference type="Proteomes" id="UP000030475">
    <property type="component" value="Unassembled WGS sequence"/>
</dbReference>
<feature type="region of interest" description="Disordered" evidence="1">
    <location>
        <begin position="75"/>
        <end position="107"/>
    </location>
</feature>
<feature type="compositionally biased region" description="Basic and acidic residues" evidence="1">
    <location>
        <begin position="75"/>
        <end position="84"/>
    </location>
</feature>
<evidence type="ECO:0000313" key="2">
    <source>
        <dbReference type="EMBL" id="KGX17097.1"/>
    </source>
</evidence>
<gene>
    <name evidence="2" type="ORF">Y036_6056</name>
</gene>
<proteinExistence type="predicted"/>
<comment type="caution">
    <text evidence="2">The sequence shown here is derived from an EMBL/GenBank/DDBJ whole genome shotgun (WGS) entry which is preliminary data.</text>
</comment>
<dbReference type="EMBL" id="JQIM01000007">
    <property type="protein sequence ID" value="KGX17097.1"/>
    <property type="molecule type" value="Genomic_DNA"/>
</dbReference>
<protein>
    <submittedName>
        <fullName evidence="2">Uncharacterized protein</fullName>
    </submittedName>
</protein>
<reference evidence="2 3" key="1">
    <citation type="submission" date="2014-08" db="EMBL/GenBank/DDBJ databases">
        <authorList>
            <person name="Bunnell A."/>
            <person name="Chain P.S."/>
            <person name="Chertkov O."/>
            <person name="Currie B.J."/>
            <person name="Daligault H.E."/>
            <person name="Davenport K.W."/>
            <person name="Davis C."/>
            <person name="Gleasner C.D."/>
            <person name="Johnson S.L."/>
            <person name="Kaestli M."/>
            <person name="Koren S."/>
            <person name="Kunde Y.A."/>
            <person name="Mayo M."/>
            <person name="McMurry K.K."/>
            <person name="Price E.P."/>
            <person name="Reitenga K.G."/>
            <person name="Robison R."/>
            <person name="Rosovitz M.J."/>
            <person name="Sarovich D.S."/>
            <person name="Teshima H."/>
        </authorList>
    </citation>
    <scope>NUCLEOTIDE SEQUENCE [LARGE SCALE GENOMIC DNA]</scope>
    <source>
        <strain evidence="2 3">MSHR44</strain>
    </source>
</reference>
<dbReference type="AlphaFoldDB" id="A0AA40MHA1"/>
<evidence type="ECO:0000256" key="1">
    <source>
        <dbReference type="SAM" id="MobiDB-lite"/>
    </source>
</evidence>
<name>A0AA40MHA1_BURPE</name>
<accession>A0AA40MHA1</accession>
<sequence>MSAVPEVFWVRNCSNDGGSRLGANPFNLRDALTGFTGLEHQIDTSVEACDTPVQLTQLIHQIGEHLARERRQGIRGVGDDDRNLPTRTGNRLREHDASLSENAPHLTHKSCPVADKATTGTMKALHILLLNRLDWHEAH</sequence>
<evidence type="ECO:0000313" key="3">
    <source>
        <dbReference type="Proteomes" id="UP000030475"/>
    </source>
</evidence>
<organism evidence="2 3">
    <name type="scientific">Burkholderia pseudomallei</name>
    <name type="common">Pseudomonas pseudomallei</name>
    <dbReference type="NCBI Taxonomy" id="28450"/>
    <lineage>
        <taxon>Bacteria</taxon>
        <taxon>Pseudomonadati</taxon>
        <taxon>Pseudomonadota</taxon>
        <taxon>Betaproteobacteria</taxon>
        <taxon>Burkholderiales</taxon>
        <taxon>Burkholderiaceae</taxon>
        <taxon>Burkholderia</taxon>
        <taxon>pseudomallei group</taxon>
    </lineage>
</organism>